<keyword evidence="6" id="KW-1185">Reference proteome</keyword>
<keyword evidence="2" id="KW-0238">DNA-binding</keyword>
<dbReference type="RefSeq" id="WP_063498899.1">
    <property type="nucleotide sequence ID" value="NZ_CP014579.1"/>
</dbReference>
<reference evidence="5 6" key="1">
    <citation type="journal article" date="2016" name="Gene">
        <title>PacBio SMRT assembly of a complex multi-replicon genome reveals chlorocatechol degradative operon in a region of genome plasticity.</title>
        <authorList>
            <person name="Ricker N."/>
            <person name="Shen S.Y."/>
            <person name="Goordial J."/>
            <person name="Jin S."/>
            <person name="Fulthorpe R.R."/>
        </authorList>
    </citation>
    <scope>NUCLEOTIDE SEQUENCE [LARGE SCALE GENOMIC DNA]</scope>
    <source>
        <strain evidence="5 6">OLGA172</strain>
    </source>
</reference>
<evidence type="ECO:0000313" key="6">
    <source>
        <dbReference type="Proteomes" id="UP000076852"/>
    </source>
</evidence>
<name>A0A160FSD6_9BURK</name>
<dbReference type="InterPro" id="IPR029062">
    <property type="entry name" value="Class_I_gatase-like"/>
</dbReference>
<dbReference type="GO" id="GO:0003700">
    <property type="term" value="F:DNA-binding transcription factor activity"/>
    <property type="evidence" value="ECO:0007669"/>
    <property type="project" value="InterPro"/>
</dbReference>
<dbReference type="SUPFAM" id="SSF52317">
    <property type="entry name" value="Class I glutamine amidotransferase-like"/>
    <property type="match status" value="1"/>
</dbReference>
<dbReference type="GO" id="GO:0043565">
    <property type="term" value="F:sequence-specific DNA binding"/>
    <property type="evidence" value="ECO:0007669"/>
    <property type="project" value="InterPro"/>
</dbReference>
<sequence length="349" mass="38050">MNLRHWNDAADGAQIQTEQAPLMDGTRQIALLILDECPLSEAAAVAETYQRWNESLPYTSADAHRYSVHMLSTQKGFVSCASSIRLFAENIDDFDPRIFKSIFVGGGGGTCDPRVASWLAQAGPEVELIAISADAHDMLAATGLLPATALGAPLAELEHGARGVANPSKPGYPEVKLAQGEQALHRLLATVERDFGVLVRIRSEILRANRSLTRGGAAPISVRGTVALSERIEASVLWIKSNHAGSVSISELARRASMSERNFLRRFKSEIGQTPHEYLARVRLENAQLLLVQTDLPVDKIARRCGLFNGDHLRKYFLKYLAVSPVEYRMLARDRAVSGKAPNGVNSGT</sequence>
<dbReference type="InterPro" id="IPR018060">
    <property type="entry name" value="HTH_AraC"/>
</dbReference>
<dbReference type="Gene3D" id="3.40.50.880">
    <property type="match status" value="1"/>
</dbReference>
<dbReference type="PROSITE" id="PS01124">
    <property type="entry name" value="HTH_ARAC_FAMILY_2"/>
    <property type="match status" value="1"/>
</dbReference>
<dbReference type="SMART" id="SM00342">
    <property type="entry name" value="HTH_ARAC"/>
    <property type="match status" value="1"/>
</dbReference>
<dbReference type="EMBL" id="CP014579">
    <property type="protein sequence ID" value="ANB75616.1"/>
    <property type="molecule type" value="Genomic_DNA"/>
</dbReference>
<accession>A0A160FSD6</accession>
<dbReference type="PANTHER" id="PTHR43280:SF2">
    <property type="entry name" value="HTH-TYPE TRANSCRIPTIONAL REGULATOR EXSA"/>
    <property type="match status" value="1"/>
</dbReference>
<protein>
    <recommendedName>
        <fullName evidence="4">HTH araC/xylS-type domain-containing protein</fullName>
    </recommendedName>
</protein>
<evidence type="ECO:0000313" key="5">
    <source>
        <dbReference type="EMBL" id="ANB75616.1"/>
    </source>
</evidence>
<dbReference type="PROSITE" id="PS00041">
    <property type="entry name" value="HTH_ARAC_FAMILY_1"/>
    <property type="match status" value="1"/>
</dbReference>
<evidence type="ECO:0000256" key="3">
    <source>
        <dbReference type="ARBA" id="ARBA00023163"/>
    </source>
</evidence>
<organism evidence="5 6">
    <name type="scientific">Paraburkholderia phytofirmans OLGA172</name>
    <dbReference type="NCBI Taxonomy" id="1417228"/>
    <lineage>
        <taxon>Bacteria</taxon>
        <taxon>Pseudomonadati</taxon>
        <taxon>Pseudomonadota</taxon>
        <taxon>Betaproteobacteria</taxon>
        <taxon>Burkholderiales</taxon>
        <taxon>Burkholderiaceae</taxon>
        <taxon>Paraburkholderia</taxon>
    </lineage>
</organism>
<evidence type="ECO:0000256" key="2">
    <source>
        <dbReference type="ARBA" id="ARBA00023125"/>
    </source>
</evidence>
<keyword evidence="3" id="KW-0804">Transcription</keyword>
<dbReference type="OrthoDB" id="9795616at2"/>
<dbReference type="KEGG" id="buz:AYM40_25065"/>
<keyword evidence="1" id="KW-0805">Transcription regulation</keyword>
<dbReference type="SUPFAM" id="SSF46689">
    <property type="entry name" value="Homeodomain-like"/>
    <property type="match status" value="2"/>
</dbReference>
<dbReference type="PANTHER" id="PTHR43280">
    <property type="entry name" value="ARAC-FAMILY TRANSCRIPTIONAL REGULATOR"/>
    <property type="match status" value="1"/>
</dbReference>
<dbReference type="Pfam" id="PF12833">
    <property type="entry name" value="HTH_18"/>
    <property type="match status" value="1"/>
</dbReference>
<feature type="domain" description="HTH araC/xylS-type" evidence="4">
    <location>
        <begin position="233"/>
        <end position="331"/>
    </location>
</feature>
<evidence type="ECO:0000259" key="4">
    <source>
        <dbReference type="PROSITE" id="PS01124"/>
    </source>
</evidence>
<dbReference type="InterPro" id="IPR009057">
    <property type="entry name" value="Homeodomain-like_sf"/>
</dbReference>
<dbReference type="AlphaFoldDB" id="A0A160FSD6"/>
<evidence type="ECO:0000256" key="1">
    <source>
        <dbReference type="ARBA" id="ARBA00023015"/>
    </source>
</evidence>
<dbReference type="STRING" id="1804984.AYM40_25065"/>
<dbReference type="Proteomes" id="UP000076852">
    <property type="component" value="Chromosome 2"/>
</dbReference>
<dbReference type="Gene3D" id="1.10.10.60">
    <property type="entry name" value="Homeodomain-like"/>
    <property type="match status" value="1"/>
</dbReference>
<gene>
    <name evidence="5" type="ORF">AYM40_25065</name>
</gene>
<proteinExistence type="predicted"/>
<dbReference type="InterPro" id="IPR018062">
    <property type="entry name" value="HTH_AraC-typ_CS"/>
</dbReference>